<protein>
    <submittedName>
        <fullName evidence="1">Uncharacterized protein</fullName>
    </submittedName>
</protein>
<name>A0ABQ9YY59_9CRUS</name>
<evidence type="ECO:0000313" key="1">
    <source>
        <dbReference type="EMBL" id="KAK4005403.1"/>
    </source>
</evidence>
<keyword evidence="2" id="KW-1185">Reference proteome</keyword>
<organism evidence="1 2">
    <name type="scientific">Daphnia magna</name>
    <dbReference type="NCBI Taxonomy" id="35525"/>
    <lineage>
        <taxon>Eukaryota</taxon>
        <taxon>Metazoa</taxon>
        <taxon>Ecdysozoa</taxon>
        <taxon>Arthropoda</taxon>
        <taxon>Crustacea</taxon>
        <taxon>Branchiopoda</taxon>
        <taxon>Diplostraca</taxon>
        <taxon>Cladocera</taxon>
        <taxon>Anomopoda</taxon>
        <taxon>Daphniidae</taxon>
        <taxon>Daphnia</taxon>
    </lineage>
</organism>
<proteinExistence type="predicted"/>
<comment type="caution">
    <text evidence="1">The sequence shown here is derived from an EMBL/GenBank/DDBJ whole genome shotgun (WGS) entry which is preliminary data.</text>
</comment>
<gene>
    <name evidence="1" type="ORF">OUZ56_007117</name>
</gene>
<dbReference type="EMBL" id="JAOYFB010000001">
    <property type="protein sequence ID" value="KAK4005403.1"/>
    <property type="molecule type" value="Genomic_DNA"/>
</dbReference>
<reference evidence="1 2" key="1">
    <citation type="journal article" date="2023" name="Nucleic Acids Res.">
        <title>The hologenome of Daphnia magna reveals possible DNA methylation and microbiome-mediated evolution of the host genome.</title>
        <authorList>
            <person name="Chaturvedi A."/>
            <person name="Li X."/>
            <person name="Dhandapani V."/>
            <person name="Marshall H."/>
            <person name="Kissane S."/>
            <person name="Cuenca-Cambronero M."/>
            <person name="Asole G."/>
            <person name="Calvet F."/>
            <person name="Ruiz-Romero M."/>
            <person name="Marangio P."/>
            <person name="Guigo R."/>
            <person name="Rago D."/>
            <person name="Mirbahai L."/>
            <person name="Eastwood N."/>
            <person name="Colbourne J.K."/>
            <person name="Zhou J."/>
            <person name="Mallon E."/>
            <person name="Orsini L."/>
        </authorList>
    </citation>
    <scope>NUCLEOTIDE SEQUENCE [LARGE SCALE GENOMIC DNA]</scope>
    <source>
        <strain evidence="1">LRV0_1</strain>
    </source>
</reference>
<dbReference type="Proteomes" id="UP001234178">
    <property type="component" value="Unassembled WGS sequence"/>
</dbReference>
<accession>A0ABQ9YY59</accession>
<evidence type="ECO:0000313" key="2">
    <source>
        <dbReference type="Proteomes" id="UP001234178"/>
    </source>
</evidence>
<sequence length="85" mass="9645">MKPNLSFAECSKKSFCKSYVFYHIHLINGEKVLYQIDDADRLSGTSRTPGTVELLNCWRSSTPERTADLSSGKPSMKLQYTSCLY</sequence>